<organism evidence="13 14">
    <name type="scientific">Sphingomonas suaedae</name>
    <dbReference type="NCBI Taxonomy" id="2599297"/>
    <lineage>
        <taxon>Bacteria</taxon>
        <taxon>Pseudomonadati</taxon>
        <taxon>Pseudomonadota</taxon>
        <taxon>Alphaproteobacteria</taxon>
        <taxon>Sphingomonadales</taxon>
        <taxon>Sphingomonadaceae</taxon>
        <taxon>Sphingomonas</taxon>
    </lineage>
</organism>
<evidence type="ECO:0000256" key="4">
    <source>
        <dbReference type="ARBA" id="ARBA00013185"/>
    </source>
</evidence>
<evidence type="ECO:0000256" key="9">
    <source>
        <dbReference type="PIRSR" id="PIRSR005096-1"/>
    </source>
</evidence>
<feature type="binding site" evidence="10">
    <location>
        <position position="277"/>
    </location>
    <ligand>
        <name>beta-D-galactose</name>
        <dbReference type="ChEBI" id="CHEBI:27667"/>
    </ligand>
</feature>
<dbReference type="InterPro" id="IPR015443">
    <property type="entry name" value="Aldose_1-epimerase"/>
</dbReference>
<evidence type="ECO:0000256" key="6">
    <source>
        <dbReference type="ARBA" id="ARBA00023235"/>
    </source>
</evidence>
<gene>
    <name evidence="13" type="ORF">FPZ54_13720</name>
</gene>
<dbReference type="PROSITE" id="PS00545">
    <property type="entry name" value="ALDOSE_1_EPIMERASE"/>
    <property type="match status" value="1"/>
</dbReference>
<feature type="active site" description="Proton donor" evidence="9">
    <location>
        <position position="203"/>
    </location>
</feature>
<dbReference type="GO" id="GO:0005737">
    <property type="term" value="C:cytoplasm"/>
    <property type="evidence" value="ECO:0007669"/>
    <property type="project" value="TreeGrafter"/>
</dbReference>
<evidence type="ECO:0000256" key="5">
    <source>
        <dbReference type="ARBA" id="ARBA00014165"/>
    </source>
</evidence>
<dbReference type="GO" id="GO:0006006">
    <property type="term" value="P:glucose metabolic process"/>
    <property type="evidence" value="ECO:0007669"/>
    <property type="project" value="TreeGrafter"/>
</dbReference>
<feature type="chain" id="PRO_5021701898" description="Aldose 1-epimerase" evidence="12">
    <location>
        <begin position="24"/>
        <end position="385"/>
    </location>
</feature>
<feature type="signal peptide" evidence="12">
    <location>
        <begin position="1"/>
        <end position="23"/>
    </location>
</feature>
<dbReference type="RefSeq" id="WP_145848075.1">
    <property type="nucleotide sequence ID" value="NZ_CP042239.1"/>
</dbReference>
<dbReference type="GO" id="GO:0004034">
    <property type="term" value="F:aldose 1-epimerase activity"/>
    <property type="evidence" value="ECO:0007669"/>
    <property type="project" value="UniProtKB-EC"/>
</dbReference>
<dbReference type="KEGG" id="ssua:FPZ54_13720"/>
<dbReference type="Gene3D" id="2.70.98.10">
    <property type="match status" value="1"/>
</dbReference>
<dbReference type="InterPro" id="IPR047215">
    <property type="entry name" value="Galactose_mutarotase-like"/>
</dbReference>
<comment type="pathway">
    <text evidence="2 8">Carbohydrate metabolism; hexose metabolism.</text>
</comment>
<dbReference type="PIRSF" id="PIRSF005096">
    <property type="entry name" value="GALM"/>
    <property type="match status" value="1"/>
</dbReference>
<evidence type="ECO:0000256" key="2">
    <source>
        <dbReference type="ARBA" id="ARBA00005028"/>
    </source>
</evidence>
<evidence type="ECO:0000256" key="1">
    <source>
        <dbReference type="ARBA" id="ARBA00001614"/>
    </source>
</evidence>
<dbReference type="PANTHER" id="PTHR10091:SF0">
    <property type="entry name" value="GALACTOSE MUTAROTASE"/>
    <property type="match status" value="1"/>
</dbReference>
<dbReference type="InterPro" id="IPR008183">
    <property type="entry name" value="Aldose_1/G6P_1-epimerase"/>
</dbReference>
<comment type="catalytic activity">
    <reaction evidence="1 8">
        <text>alpha-D-glucose = beta-D-glucose</text>
        <dbReference type="Rhea" id="RHEA:10264"/>
        <dbReference type="ChEBI" id="CHEBI:15903"/>
        <dbReference type="ChEBI" id="CHEBI:17925"/>
        <dbReference type="EC" id="5.1.3.3"/>
    </reaction>
</comment>
<dbReference type="NCBIfam" id="NF008277">
    <property type="entry name" value="PRK11055.1"/>
    <property type="match status" value="1"/>
</dbReference>
<dbReference type="Proteomes" id="UP000318055">
    <property type="component" value="Chromosome"/>
</dbReference>
<dbReference type="AlphaFoldDB" id="A0A518RHP1"/>
<feature type="active site" description="Proton acceptor" evidence="9">
    <location>
        <position position="343"/>
    </location>
</feature>
<dbReference type="PANTHER" id="PTHR10091">
    <property type="entry name" value="ALDOSE-1-EPIMERASE"/>
    <property type="match status" value="1"/>
</dbReference>
<dbReference type="CDD" id="cd09019">
    <property type="entry name" value="galactose_mutarotase_like"/>
    <property type="match status" value="1"/>
</dbReference>
<evidence type="ECO:0000256" key="8">
    <source>
        <dbReference type="PIRNR" id="PIRNR005096"/>
    </source>
</evidence>
<keyword evidence="7 8" id="KW-0119">Carbohydrate metabolism</keyword>
<evidence type="ECO:0000256" key="12">
    <source>
        <dbReference type="SAM" id="SignalP"/>
    </source>
</evidence>
<evidence type="ECO:0000313" key="14">
    <source>
        <dbReference type="Proteomes" id="UP000318055"/>
    </source>
</evidence>
<sequence length="385" mass="41532">MATKSAYLVAAAAACILGGAAEAATAKRGSFGKLSDGRAVASVTLANGRGVSVTMIAYGATIQSVVMPDRNGRKADVALGYDKIDLYETKPQYFGGIVGRFGNRLAEGKFTLDGKTYQTPVNNGKNALHGGTKGFDKVLWDVVSVKSGPTASVTFRYVSRDGEMGYPGTLTVDAIHLLDEKNHLTIEYRATTDKATVVNLTNHNYWNLSGEGSANGAMGHVVMIPAQTYLPTDDGAIPTGEFKSVAGTVFDFRTPRAVGDRVRDARDQQIVWGRGYDHNWVIGRKVIPGQQLMAKVHDPASGRGFELWSNQPGLQFYSGNFFDATSSGKAGKIYRMGDAIVMEPQNFPDAPNQKGFPSARLDPGQTYRNVMTYRLTTGAAPRRKR</sequence>
<dbReference type="GO" id="GO:0030246">
    <property type="term" value="F:carbohydrate binding"/>
    <property type="evidence" value="ECO:0007669"/>
    <property type="project" value="InterPro"/>
</dbReference>
<protein>
    <recommendedName>
        <fullName evidence="5 8">Aldose 1-epimerase</fullName>
        <ecNumber evidence="4 8">5.1.3.3</ecNumber>
    </recommendedName>
</protein>
<accession>A0A518RHP1</accession>
<dbReference type="InterPro" id="IPR011013">
    <property type="entry name" value="Gal_mutarotase_sf_dom"/>
</dbReference>
<evidence type="ECO:0000313" key="13">
    <source>
        <dbReference type="EMBL" id="QDX26956.1"/>
    </source>
</evidence>
<dbReference type="Pfam" id="PF01263">
    <property type="entry name" value="Aldose_epim"/>
    <property type="match status" value="1"/>
</dbReference>
<keyword evidence="12" id="KW-0732">Signal</keyword>
<evidence type="ECO:0000256" key="7">
    <source>
        <dbReference type="ARBA" id="ARBA00023277"/>
    </source>
</evidence>
<dbReference type="OrthoDB" id="9779408at2"/>
<evidence type="ECO:0000256" key="11">
    <source>
        <dbReference type="PIRSR" id="PIRSR005096-3"/>
    </source>
</evidence>
<keyword evidence="14" id="KW-1185">Reference proteome</keyword>
<feature type="binding site" evidence="11">
    <location>
        <begin position="103"/>
        <end position="104"/>
    </location>
    <ligand>
        <name>beta-D-galactose</name>
        <dbReference type="ChEBI" id="CHEBI:27667"/>
    </ligand>
</feature>
<evidence type="ECO:0000256" key="3">
    <source>
        <dbReference type="ARBA" id="ARBA00006206"/>
    </source>
</evidence>
<comment type="similarity">
    <text evidence="3 8">Belongs to the aldose epimerase family.</text>
</comment>
<evidence type="ECO:0000256" key="10">
    <source>
        <dbReference type="PIRSR" id="PIRSR005096-2"/>
    </source>
</evidence>
<name>A0A518RHP1_9SPHN</name>
<feature type="binding site" evidence="11">
    <location>
        <begin position="203"/>
        <end position="205"/>
    </location>
    <ligand>
        <name>beta-D-galactose</name>
        <dbReference type="ChEBI" id="CHEBI:27667"/>
    </ligand>
</feature>
<proteinExistence type="inferred from homology"/>
<dbReference type="PROSITE" id="PS51257">
    <property type="entry name" value="PROKAR_LIPOPROTEIN"/>
    <property type="match status" value="1"/>
</dbReference>
<dbReference type="SUPFAM" id="SSF74650">
    <property type="entry name" value="Galactose mutarotase-like"/>
    <property type="match status" value="1"/>
</dbReference>
<reference evidence="13 14" key="1">
    <citation type="submission" date="2019-07" db="EMBL/GenBank/DDBJ databases">
        <title>Sphingomonas alkalisoli sp. nov., isolated from rhizosphere soil of Suaedae salsa.</title>
        <authorList>
            <person name="Zhang H."/>
            <person name="Xu L."/>
            <person name="Zhang J.-X."/>
            <person name="Sun J.-Q."/>
        </authorList>
    </citation>
    <scope>NUCLEOTIDE SEQUENCE [LARGE SCALE GENOMIC DNA]</scope>
    <source>
        <strain evidence="13 14">XS-10</strain>
    </source>
</reference>
<dbReference type="UniPathway" id="UPA00242"/>
<dbReference type="InterPro" id="IPR018052">
    <property type="entry name" value="Ald1_epimerase_CS"/>
</dbReference>
<dbReference type="EMBL" id="CP042239">
    <property type="protein sequence ID" value="QDX26956.1"/>
    <property type="molecule type" value="Genomic_DNA"/>
</dbReference>
<keyword evidence="6 8" id="KW-0413">Isomerase</keyword>
<dbReference type="EC" id="5.1.3.3" evidence="4 8"/>
<dbReference type="InterPro" id="IPR014718">
    <property type="entry name" value="GH-type_carb-bd"/>
</dbReference>
<dbReference type="GO" id="GO:0033499">
    <property type="term" value="P:galactose catabolic process via UDP-galactose, Leloir pathway"/>
    <property type="evidence" value="ECO:0007669"/>
    <property type="project" value="TreeGrafter"/>
</dbReference>